<dbReference type="STRING" id="28181.BEN30_10325"/>
<dbReference type="OrthoDB" id="9815326at2"/>
<dbReference type="InterPro" id="IPR007709">
    <property type="entry name" value="N-FG_amidohydro"/>
</dbReference>
<evidence type="ECO:0000313" key="2">
    <source>
        <dbReference type="Proteomes" id="UP000095347"/>
    </source>
</evidence>
<dbReference type="PIRSF" id="PIRSF029730">
    <property type="entry name" value="UCP029730"/>
    <property type="match status" value="1"/>
</dbReference>
<comment type="caution">
    <text evidence="1">The sequence shown here is derived from an EMBL/GenBank/DDBJ whole genome shotgun (WGS) entry which is preliminary data.</text>
</comment>
<evidence type="ECO:0000313" key="1">
    <source>
        <dbReference type="EMBL" id="OEJ67199.1"/>
    </source>
</evidence>
<proteinExistence type="predicted"/>
<accession>A0A1E5Q7R3</accession>
<dbReference type="RefSeq" id="WP_069958029.1">
    <property type="nucleotide sequence ID" value="NZ_MCGG01000025.1"/>
</dbReference>
<reference evidence="2" key="1">
    <citation type="submission" date="2016-07" db="EMBL/GenBank/DDBJ databases">
        <authorList>
            <person name="Florea S."/>
            <person name="Webb J.S."/>
            <person name="Jaromczyk J."/>
            <person name="Schardl C.L."/>
        </authorList>
    </citation>
    <scope>NUCLEOTIDE SEQUENCE [LARGE SCALE GENOMIC DNA]</scope>
    <source>
        <strain evidence="2">MV-1</strain>
    </source>
</reference>
<organism evidence="1 2">
    <name type="scientific">Magnetovibrio blakemorei</name>
    <dbReference type="NCBI Taxonomy" id="28181"/>
    <lineage>
        <taxon>Bacteria</taxon>
        <taxon>Pseudomonadati</taxon>
        <taxon>Pseudomonadota</taxon>
        <taxon>Alphaproteobacteria</taxon>
        <taxon>Rhodospirillales</taxon>
        <taxon>Magnetovibrionaceae</taxon>
        <taxon>Magnetovibrio</taxon>
    </lineage>
</organism>
<keyword evidence="2" id="KW-1185">Reference proteome</keyword>
<dbReference type="EMBL" id="MCGG01000025">
    <property type="protein sequence ID" value="OEJ67199.1"/>
    <property type="molecule type" value="Genomic_DNA"/>
</dbReference>
<dbReference type="Gene3D" id="3.40.630.40">
    <property type="entry name" value="Zn-dependent exopeptidases"/>
    <property type="match status" value="1"/>
</dbReference>
<dbReference type="Proteomes" id="UP000095347">
    <property type="component" value="Unassembled WGS sequence"/>
</dbReference>
<protein>
    <recommendedName>
        <fullName evidence="3">N-formylglutamate amidohydrolase</fullName>
    </recommendedName>
</protein>
<sequence length="273" mass="30080">MSTLIEETPPKCSLALLGDDECGAFEIYNPGGEAPLIIVSDHANRRVPRALGDLGLANGNFDKHIAYDIGAELITRRLADRLNARAVMSTYSRLVIDVNRLPSDPSCIPTISDNILIPGNQDLSEEQVQCRVESLHTPYHAAINREIAALWRRDDKPPAVFSIHSFTPTMNGQDRIWDIGVLWNRDPRLAVPLIENLGLWDGLRIGDNEPYSGRDIAYTINTHGGAGGLANCAVEIRQDHCATPEDASHWADILADALRPILALDGLFEVRTY</sequence>
<dbReference type="InterPro" id="IPR011227">
    <property type="entry name" value="UCP029730"/>
</dbReference>
<dbReference type="Pfam" id="PF05013">
    <property type="entry name" value="FGase"/>
    <property type="match status" value="1"/>
</dbReference>
<dbReference type="SUPFAM" id="SSF53187">
    <property type="entry name" value="Zn-dependent exopeptidases"/>
    <property type="match status" value="1"/>
</dbReference>
<name>A0A1E5Q7R3_9PROT</name>
<gene>
    <name evidence="1" type="ORF">BEN30_10325</name>
</gene>
<dbReference type="AlphaFoldDB" id="A0A1E5Q7R3"/>
<evidence type="ECO:0008006" key="3">
    <source>
        <dbReference type="Google" id="ProtNLM"/>
    </source>
</evidence>